<dbReference type="EMBL" id="BNAH01000034">
    <property type="protein sequence ID" value="GHF03202.1"/>
    <property type="molecule type" value="Genomic_DNA"/>
</dbReference>
<protein>
    <submittedName>
        <fullName evidence="1">Uncharacterized protein</fullName>
    </submittedName>
</protein>
<dbReference type="Proteomes" id="UP000626370">
    <property type="component" value="Unassembled WGS sequence"/>
</dbReference>
<evidence type="ECO:0000313" key="1">
    <source>
        <dbReference type="EMBL" id="GHF03202.1"/>
    </source>
</evidence>
<gene>
    <name evidence="1" type="ORF">GCM10011501_35390</name>
</gene>
<reference evidence="2" key="1">
    <citation type="journal article" date="2019" name="Int. J. Syst. Evol. Microbiol.">
        <title>The Global Catalogue of Microorganisms (GCM) 10K type strain sequencing project: providing services to taxonomists for standard genome sequencing and annotation.</title>
        <authorList>
            <consortium name="The Broad Institute Genomics Platform"/>
            <consortium name="The Broad Institute Genome Sequencing Center for Infectious Disease"/>
            <person name="Wu L."/>
            <person name="Ma J."/>
        </authorList>
    </citation>
    <scope>NUCLEOTIDE SEQUENCE [LARGE SCALE GENOMIC DNA]</scope>
    <source>
        <strain evidence="2">CGMCC 1.15922</strain>
    </source>
</reference>
<accession>A0ABQ3J7P9</accession>
<name>A0ABQ3J7P9_9GAMM</name>
<comment type="caution">
    <text evidence="1">The sequence shown here is derived from an EMBL/GenBank/DDBJ whole genome shotgun (WGS) entry which is preliminary data.</text>
</comment>
<organism evidence="1 2">
    <name type="scientific">Thalassotalea profundi</name>
    <dbReference type="NCBI Taxonomy" id="2036687"/>
    <lineage>
        <taxon>Bacteria</taxon>
        <taxon>Pseudomonadati</taxon>
        <taxon>Pseudomonadota</taxon>
        <taxon>Gammaproteobacteria</taxon>
        <taxon>Alteromonadales</taxon>
        <taxon>Colwelliaceae</taxon>
        <taxon>Thalassotalea</taxon>
    </lineage>
</organism>
<sequence length="39" mass="4780">MREPLFKRERTDDLRSYIPYKLYFNSKRNKELVAGAIIF</sequence>
<keyword evidence="2" id="KW-1185">Reference proteome</keyword>
<evidence type="ECO:0000313" key="2">
    <source>
        <dbReference type="Proteomes" id="UP000626370"/>
    </source>
</evidence>
<proteinExistence type="predicted"/>